<dbReference type="SMART" id="SM01086">
    <property type="entry name" value="ClpB_D2-small"/>
    <property type="match status" value="1"/>
</dbReference>
<dbReference type="InterPro" id="IPR003959">
    <property type="entry name" value="ATPase_AAA_core"/>
</dbReference>
<dbReference type="InterPro" id="IPR019489">
    <property type="entry name" value="Clp_ATPase_C"/>
</dbReference>
<evidence type="ECO:0000259" key="5">
    <source>
        <dbReference type="SMART" id="SM00382"/>
    </source>
</evidence>
<dbReference type="InterPro" id="IPR003593">
    <property type="entry name" value="AAA+_ATPase"/>
</dbReference>
<dbReference type="GO" id="GO:0051603">
    <property type="term" value="P:proteolysis involved in protein catabolic process"/>
    <property type="evidence" value="ECO:0007669"/>
    <property type="project" value="TreeGrafter"/>
</dbReference>
<evidence type="ECO:0000256" key="2">
    <source>
        <dbReference type="ARBA" id="ARBA00022741"/>
    </source>
</evidence>
<evidence type="ECO:0000256" key="1">
    <source>
        <dbReference type="ARBA" id="ARBA00009771"/>
    </source>
</evidence>
<evidence type="ECO:0000313" key="7">
    <source>
        <dbReference type="EMBL" id="EEH00566.1"/>
    </source>
</evidence>
<gene>
    <name evidence="7" type="primary">hslU</name>
    <name evidence="7" type="ORF">BSV1_0307</name>
</gene>
<dbReference type="InterPro" id="IPR027417">
    <property type="entry name" value="P-loop_NTPase"/>
</dbReference>
<accession>A0A826GRJ3</accession>
<dbReference type="NCBIfam" id="NF003544">
    <property type="entry name" value="PRK05201.1"/>
    <property type="match status" value="1"/>
</dbReference>
<dbReference type="EMBL" id="ABJZ02000005">
    <property type="protein sequence ID" value="EEH00566.1"/>
    <property type="molecule type" value="Genomic_DNA"/>
</dbReference>
<keyword evidence="2" id="KW-0547">Nucleotide-binding</keyword>
<feature type="domain" description="AAA+ ATPase" evidence="5">
    <location>
        <begin position="54"/>
        <end position="338"/>
    </location>
</feature>
<dbReference type="SUPFAM" id="SSF52540">
    <property type="entry name" value="P-loop containing nucleoside triphosphate hydrolases"/>
    <property type="match status" value="1"/>
</dbReference>
<dbReference type="Gene3D" id="1.10.8.10">
    <property type="entry name" value="DNA helicase RuvA subunit, C-terminal domain"/>
    <property type="match status" value="1"/>
</dbReference>
<dbReference type="Proteomes" id="UP000006166">
    <property type="component" value="Unassembled WGS sequence"/>
</dbReference>
<dbReference type="Pfam" id="PF07724">
    <property type="entry name" value="AAA_2"/>
    <property type="match status" value="1"/>
</dbReference>
<name>A0A826GRJ3_9SPIR</name>
<proteinExistence type="inferred from homology"/>
<protein>
    <submittedName>
        <fullName evidence="7">Heat shock protein HslVU, ATPase subunit HslU</fullName>
    </submittedName>
</protein>
<sequence length="448" mass="50937">MNKLEEHYIVPKDVVAELDKYVIGQDEAKKLVSIALVNRYIRSRLPKEIKDEVMPKNIIMIGSTGIGKTEIARRLSKLIKAPFIKVEATKYTEVGYVGRDVESMVRDLMGIAVNMVKEEMYSTVRDDALVRTEERIVDSLFKGSSNSENMDPNEIKAEEKVKEKLRKKLRAGELDDTTIEIQISSKMPFSTIEIFTGGNFEEIDMGIGGLLGNIFDRKKKRELKIKKAKEIILAEELEKLVDHENISDIAKSKVENMGIIFIDEIDKIAAKNRSGNDVSREGVQRDILPIIEGSKVNTKYGIVDTSHILFIAAGAFNLAKPSDLIPELQGRFPIKVELKSLSIDDLKKILKQTKNSLIKQYVAMFKVYDLDLKFSEEAIDRIAELTFNMNLESENLGARRLHGVMEIVLADLFFEVPGSKLKKFEINLDYVNKKIQINEQKDLNYYII</sequence>
<dbReference type="NCBIfam" id="TIGR00390">
    <property type="entry name" value="hslU"/>
    <property type="match status" value="1"/>
</dbReference>
<keyword evidence="8" id="KW-1185">Reference proteome</keyword>
<evidence type="ECO:0000259" key="6">
    <source>
        <dbReference type="SMART" id="SM01086"/>
    </source>
</evidence>
<dbReference type="PANTHER" id="PTHR48102">
    <property type="entry name" value="ATP-DEPENDENT CLP PROTEASE ATP-BINDING SUBUNIT CLPX-LIKE, MITOCHONDRIAL-RELATED"/>
    <property type="match status" value="1"/>
</dbReference>
<dbReference type="AlphaFoldDB" id="A0A826GRJ3"/>
<organism evidence="7 8">
    <name type="scientific">Borreliella finlandensis</name>
    <dbReference type="NCBI Taxonomy" id="498741"/>
    <lineage>
        <taxon>Bacteria</taxon>
        <taxon>Pseudomonadati</taxon>
        <taxon>Spirochaetota</taxon>
        <taxon>Spirochaetia</taxon>
        <taxon>Spirochaetales</taxon>
        <taxon>Borreliaceae</taxon>
        <taxon>Borreliella</taxon>
    </lineage>
</organism>
<dbReference type="Gene3D" id="3.40.50.300">
    <property type="entry name" value="P-loop containing nucleotide triphosphate hydrolases"/>
    <property type="match status" value="1"/>
</dbReference>
<comment type="caution">
    <text evidence="7">The sequence shown here is derived from an EMBL/GenBank/DDBJ whole genome shotgun (WGS) entry which is preliminary data.</text>
</comment>
<keyword evidence="4" id="KW-0143">Chaperone</keyword>
<comment type="similarity">
    <text evidence="1">Belongs to the ClpX chaperone family. HslU subfamily.</text>
</comment>
<feature type="domain" description="Clp ATPase C-terminal" evidence="6">
    <location>
        <begin position="341"/>
        <end position="437"/>
    </location>
</feature>
<dbReference type="SMART" id="SM00382">
    <property type="entry name" value="AAA"/>
    <property type="match status" value="1"/>
</dbReference>
<dbReference type="CDD" id="cd19498">
    <property type="entry name" value="RecA-like_HslU"/>
    <property type="match status" value="1"/>
</dbReference>
<keyword evidence="7" id="KW-0346">Stress response</keyword>
<dbReference type="RefSeq" id="WP_008882528.1">
    <property type="nucleotide sequence ID" value="NZ_ABJZ02000005.1"/>
</dbReference>
<dbReference type="GO" id="GO:0016887">
    <property type="term" value="F:ATP hydrolysis activity"/>
    <property type="evidence" value="ECO:0007669"/>
    <property type="project" value="InterPro"/>
</dbReference>
<dbReference type="Gene3D" id="1.10.8.60">
    <property type="match status" value="1"/>
</dbReference>
<dbReference type="GO" id="GO:0005524">
    <property type="term" value="F:ATP binding"/>
    <property type="evidence" value="ECO:0007669"/>
    <property type="project" value="UniProtKB-KW"/>
</dbReference>
<evidence type="ECO:0000313" key="8">
    <source>
        <dbReference type="Proteomes" id="UP000006166"/>
    </source>
</evidence>
<reference evidence="7 8" key="1">
    <citation type="journal article" date="2011" name="J. Bacteriol.">
        <title>Whole genome sequence of an unusual Borrelia burgdorferi sensu lato isolate.</title>
        <authorList>
            <person name="Casjens S.R."/>
            <person name="Fraser-Liggett C.M."/>
            <person name="Mongodin E.F."/>
            <person name="Qiu W.G."/>
            <person name="Dunn J.J."/>
            <person name="Luft B.J."/>
            <person name="Schutzer S.E."/>
        </authorList>
    </citation>
    <scope>NUCLEOTIDE SEQUENCE [LARGE SCALE GENOMIC DNA]</scope>
    <source>
        <strain evidence="7 8">SV1</strain>
    </source>
</reference>
<dbReference type="GO" id="GO:0008233">
    <property type="term" value="F:peptidase activity"/>
    <property type="evidence" value="ECO:0007669"/>
    <property type="project" value="InterPro"/>
</dbReference>
<dbReference type="InterPro" id="IPR004491">
    <property type="entry name" value="HslU"/>
</dbReference>
<dbReference type="GO" id="GO:0009376">
    <property type="term" value="C:HslUV protease complex"/>
    <property type="evidence" value="ECO:0007669"/>
    <property type="project" value="InterPro"/>
</dbReference>
<evidence type="ECO:0000256" key="3">
    <source>
        <dbReference type="ARBA" id="ARBA00022840"/>
    </source>
</evidence>
<keyword evidence="3" id="KW-0067">ATP-binding</keyword>
<dbReference type="PANTHER" id="PTHR48102:SF3">
    <property type="entry name" value="ATP-DEPENDENT PROTEASE ATPASE SUBUNIT HSLU"/>
    <property type="match status" value="1"/>
</dbReference>
<evidence type="ECO:0000256" key="4">
    <source>
        <dbReference type="ARBA" id="ARBA00023186"/>
    </source>
</evidence>
<dbReference type="InterPro" id="IPR050052">
    <property type="entry name" value="ATP-dep_Clp_protease_ClpX"/>
</dbReference>